<keyword evidence="2 5" id="KW-0812">Transmembrane</keyword>
<evidence type="ECO:0000256" key="1">
    <source>
        <dbReference type="ARBA" id="ARBA00004141"/>
    </source>
</evidence>
<keyword evidence="4 5" id="KW-0472">Membrane</keyword>
<dbReference type="GO" id="GO:0022857">
    <property type="term" value="F:transmembrane transporter activity"/>
    <property type="evidence" value="ECO:0007669"/>
    <property type="project" value="TreeGrafter"/>
</dbReference>
<dbReference type="Proteomes" id="UP001162156">
    <property type="component" value="Unassembled WGS sequence"/>
</dbReference>
<evidence type="ECO:0000256" key="2">
    <source>
        <dbReference type="ARBA" id="ARBA00022692"/>
    </source>
</evidence>
<dbReference type="SUPFAM" id="SSF103473">
    <property type="entry name" value="MFS general substrate transporter"/>
    <property type="match status" value="1"/>
</dbReference>
<protein>
    <submittedName>
        <fullName evidence="6">Uncharacterized protein</fullName>
    </submittedName>
</protein>
<name>A0AAV8ZA43_9CUCU</name>
<comment type="subcellular location">
    <subcellularLocation>
        <location evidence="1">Membrane</location>
        <topology evidence="1">Multi-pass membrane protein</topology>
    </subcellularLocation>
</comment>
<keyword evidence="3 5" id="KW-1133">Transmembrane helix</keyword>
<keyword evidence="7" id="KW-1185">Reference proteome</keyword>
<dbReference type="GO" id="GO:0006820">
    <property type="term" value="P:monoatomic anion transport"/>
    <property type="evidence" value="ECO:0007669"/>
    <property type="project" value="TreeGrafter"/>
</dbReference>
<reference evidence="6" key="1">
    <citation type="journal article" date="2023" name="Insect Mol. Biol.">
        <title>Genome sequencing provides insights into the evolution of gene families encoding plant cell wall-degrading enzymes in longhorned beetles.</title>
        <authorList>
            <person name="Shin N.R."/>
            <person name="Okamura Y."/>
            <person name="Kirsch R."/>
            <person name="Pauchet Y."/>
        </authorList>
    </citation>
    <scope>NUCLEOTIDE SEQUENCE</scope>
    <source>
        <strain evidence="6">RBIC_L_NR</strain>
    </source>
</reference>
<dbReference type="PANTHER" id="PTHR11662">
    <property type="entry name" value="SOLUTE CARRIER FAMILY 17"/>
    <property type="match status" value="1"/>
</dbReference>
<dbReference type="InterPro" id="IPR050382">
    <property type="entry name" value="MFS_Na/Anion_cotransporter"/>
</dbReference>
<dbReference type="AlphaFoldDB" id="A0AAV8ZA43"/>
<comment type="caution">
    <text evidence="6">The sequence shown here is derived from an EMBL/GenBank/DDBJ whole genome shotgun (WGS) entry which is preliminary data.</text>
</comment>
<gene>
    <name evidence="6" type="ORF">NQ314_006000</name>
</gene>
<sequence>MYRFPPYKKMVLSLPFWALIILHFGNLWGLFFLMTAGPNFMSSVLGFNLGHTGILAALPYLARLIFGFLFGLLGDFITKKRMDEKNHDKEEFRLDM</sequence>
<dbReference type="Gene3D" id="1.20.1250.20">
    <property type="entry name" value="MFS general substrate transporter like domains"/>
    <property type="match status" value="1"/>
</dbReference>
<organism evidence="6 7">
    <name type="scientific">Rhamnusium bicolor</name>
    <dbReference type="NCBI Taxonomy" id="1586634"/>
    <lineage>
        <taxon>Eukaryota</taxon>
        <taxon>Metazoa</taxon>
        <taxon>Ecdysozoa</taxon>
        <taxon>Arthropoda</taxon>
        <taxon>Hexapoda</taxon>
        <taxon>Insecta</taxon>
        <taxon>Pterygota</taxon>
        <taxon>Neoptera</taxon>
        <taxon>Endopterygota</taxon>
        <taxon>Coleoptera</taxon>
        <taxon>Polyphaga</taxon>
        <taxon>Cucujiformia</taxon>
        <taxon>Chrysomeloidea</taxon>
        <taxon>Cerambycidae</taxon>
        <taxon>Lepturinae</taxon>
        <taxon>Rhagiini</taxon>
        <taxon>Rhamnusium</taxon>
    </lineage>
</organism>
<dbReference type="GO" id="GO:0016020">
    <property type="term" value="C:membrane"/>
    <property type="evidence" value="ECO:0007669"/>
    <property type="project" value="UniProtKB-SubCell"/>
</dbReference>
<evidence type="ECO:0000313" key="7">
    <source>
        <dbReference type="Proteomes" id="UP001162156"/>
    </source>
</evidence>
<dbReference type="PANTHER" id="PTHR11662:SF336">
    <property type="entry name" value="LP19554P"/>
    <property type="match status" value="1"/>
</dbReference>
<feature type="transmembrane region" description="Helical" evidence="5">
    <location>
        <begin position="54"/>
        <end position="77"/>
    </location>
</feature>
<evidence type="ECO:0000256" key="3">
    <source>
        <dbReference type="ARBA" id="ARBA00022989"/>
    </source>
</evidence>
<feature type="transmembrane region" description="Helical" evidence="5">
    <location>
        <begin position="12"/>
        <end position="34"/>
    </location>
</feature>
<evidence type="ECO:0000256" key="4">
    <source>
        <dbReference type="ARBA" id="ARBA00023136"/>
    </source>
</evidence>
<accession>A0AAV8ZA43</accession>
<dbReference type="InterPro" id="IPR036259">
    <property type="entry name" value="MFS_trans_sf"/>
</dbReference>
<proteinExistence type="predicted"/>
<evidence type="ECO:0000256" key="5">
    <source>
        <dbReference type="SAM" id="Phobius"/>
    </source>
</evidence>
<evidence type="ECO:0000313" key="6">
    <source>
        <dbReference type="EMBL" id="KAJ8961070.1"/>
    </source>
</evidence>
<dbReference type="EMBL" id="JANEYF010001621">
    <property type="protein sequence ID" value="KAJ8961070.1"/>
    <property type="molecule type" value="Genomic_DNA"/>
</dbReference>